<dbReference type="PANTHER" id="PTHR42686">
    <property type="entry name" value="GH17980P-RELATED"/>
    <property type="match status" value="1"/>
</dbReference>
<accession>A0A2S4LWS2</accession>
<evidence type="ECO:0000313" key="2">
    <source>
        <dbReference type="EMBL" id="POR46903.1"/>
    </source>
</evidence>
<dbReference type="CDD" id="cd19152">
    <property type="entry name" value="AKR_AKR15A"/>
    <property type="match status" value="1"/>
</dbReference>
<dbReference type="GO" id="GO:0016491">
    <property type="term" value="F:oxidoreductase activity"/>
    <property type="evidence" value="ECO:0007669"/>
    <property type="project" value="InterPro"/>
</dbReference>
<gene>
    <name evidence="2" type="ORF">B0G62_12158</name>
</gene>
<dbReference type="Pfam" id="PF00248">
    <property type="entry name" value="Aldo_ket_red"/>
    <property type="match status" value="1"/>
</dbReference>
<dbReference type="RefSeq" id="WP_103707114.1">
    <property type="nucleotide sequence ID" value="NZ_PQGA01000021.1"/>
</dbReference>
<keyword evidence="3" id="KW-1185">Reference proteome</keyword>
<dbReference type="InterPro" id="IPR036812">
    <property type="entry name" value="NAD(P)_OxRdtase_dom_sf"/>
</dbReference>
<feature type="domain" description="NADP-dependent oxidoreductase" evidence="1">
    <location>
        <begin position="8"/>
        <end position="320"/>
    </location>
</feature>
<comment type="caution">
    <text evidence="2">The sequence shown here is derived from an EMBL/GenBank/DDBJ whole genome shotgun (WGS) entry which is preliminary data.</text>
</comment>
<dbReference type="Gene3D" id="3.20.20.100">
    <property type="entry name" value="NADP-dependent oxidoreductase domain"/>
    <property type="match status" value="1"/>
</dbReference>
<evidence type="ECO:0000259" key="1">
    <source>
        <dbReference type="Pfam" id="PF00248"/>
    </source>
</evidence>
<sequence length="343" mass="36983">MRITIPSRIGFGTAPLGNMYRDIPEEEAIATVQAAWDSGIRYFDGAPLYGAGLAELRLGQALAGYPRGEYVLGTKVGRLILDEAESTTARDLGEKGGLFEHGLPNRIVYDYSADGTLRSIEDSLKRLRTNYLDYVWIHDPAVDFHGDAWRNVFDTAMTGAARVLTRLREEGVIKGWGLGVNRIEPCELALDRADPDGFLLAGRYTLLDHANALEKLMPAAQQRGLGIIVGGPYNSGVLAGGSHYEYQKASQAMLDRVAQIKAICARFGVDIRAAALAFPLAHGAVAGVIPGASRPARIGENRALANSPIPAELWAELKSAGVISANAPTPAERNREGNEYGKR</sequence>
<reference evidence="2 3" key="1">
    <citation type="submission" date="2018-01" db="EMBL/GenBank/DDBJ databases">
        <title>Genomic Encyclopedia of Type Strains, Phase III (KMG-III): the genomes of soil and plant-associated and newly described type strains.</title>
        <authorList>
            <person name="Whitman W."/>
        </authorList>
    </citation>
    <scope>NUCLEOTIDE SEQUENCE [LARGE SCALE GENOMIC DNA]</scope>
    <source>
        <strain evidence="2 3">JCM 18070</strain>
    </source>
</reference>
<dbReference type="GO" id="GO:0005829">
    <property type="term" value="C:cytosol"/>
    <property type="evidence" value="ECO:0007669"/>
    <property type="project" value="TreeGrafter"/>
</dbReference>
<proteinExistence type="predicted"/>
<dbReference type="PANTHER" id="PTHR42686:SF1">
    <property type="entry name" value="GH17980P-RELATED"/>
    <property type="match status" value="1"/>
</dbReference>
<dbReference type="InterPro" id="IPR023210">
    <property type="entry name" value="NADP_OxRdtase_dom"/>
</dbReference>
<dbReference type="InterPro" id="IPR020471">
    <property type="entry name" value="AKR"/>
</dbReference>
<dbReference type="OrthoDB" id="9768851at2"/>
<dbReference type="Proteomes" id="UP000237381">
    <property type="component" value="Unassembled WGS sequence"/>
</dbReference>
<evidence type="ECO:0000313" key="3">
    <source>
        <dbReference type="Proteomes" id="UP000237381"/>
    </source>
</evidence>
<dbReference type="EMBL" id="PQGA01000021">
    <property type="protein sequence ID" value="POR46903.1"/>
    <property type="molecule type" value="Genomic_DNA"/>
</dbReference>
<dbReference type="AlphaFoldDB" id="A0A2S4LWS2"/>
<dbReference type="SUPFAM" id="SSF51430">
    <property type="entry name" value="NAD(P)-linked oxidoreductase"/>
    <property type="match status" value="1"/>
</dbReference>
<name>A0A2S4LWS2_9BURK</name>
<protein>
    <submittedName>
        <fullName evidence="2">D-threo-aldose 1-dehydrogenase</fullName>
    </submittedName>
</protein>
<organism evidence="2 3">
    <name type="scientific">Paraburkholderia eburnea</name>
    <dbReference type="NCBI Taxonomy" id="1189126"/>
    <lineage>
        <taxon>Bacteria</taxon>
        <taxon>Pseudomonadati</taxon>
        <taxon>Pseudomonadota</taxon>
        <taxon>Betaproteobacteria</taxon>
        <taxon>Burkholderiales</taxon>
        <taxon>Burkholderiaceae</taxon>
        <taxon>Paraburkholderia</taxon>
    </lineage>
</organism>